<comment type="pathway">
    <text evidence="2">Nucleotide-sugar biosynthesis; UDP-N-acetyl-alpha-D-glucosamine biosynthesis; alpha-D-glucosamine 6-phosphate from D-fructose 6-phosphate: step 1/1.</text>
</comment>
<feature type="domain" description="SIS" evidence="11">
    <location>
        <begin position="594"/>
        <end position="736"/>
    </location>
</feature>
<dbReference type="AlphaFoldDB" id="A0A843W5I2"/>
<dbReference type="GO" id="GO:0006002">
    <property type="term" value="P:fructose 6-phosphate metabolic process"/>
    <property type="evidence" value="ECO:0007669"/>
    <property type="project" value="TreeGrafter"/>
</dbReference>
<evidence type="ECO:0000313" key="13">
    <source>
        <dbReference type="Proteomes" id="UP000652761"/>
    </source>
</evidence>
<proteinExistence type="predicted"/>
<evidence type="ECO:0000256" key="3">
    <source>
        <dbReference type="ARBA" id="ARBA00012916"/>
    </source>
</evidence>
<feature type="compositionally biased region" description="Polar residues" evidence="8">
    <location>
        <begin position="13"/>
        <end position="28"/>
    </location>
</feature>
<dbReference type="SUPFAM" id="SSF56235">
    <property type="entry name" value="N-terminal nucleophile aminohydrolases (Ntn hydrolases)"/>
    <property type="match status" value="1"/>
</dbReference>
<evidence type="ECO:0000259" key="11">
    <source>
        <dbReference type="PROSITE" id="PS51464"/>
    </source>
</evidence>
<dbReference type="CDD" id="cd05009">
    <property type="entry name" value="SIS_GlmS_GlmD_2"/>
    <property type="match status" value="1"/>
</dbReference>
<dbReference type="Pfam" id="PF13522">
    <property type="entry name" value="GATase_6"/>
    <property type="match status" value="1"/>
</dbReference>
<dbReference type="GO" id="GO:0006047">
    <property type="term" value="P:UDP-N-acetylglucosamine metabolic process"/>
    <property type="evidence" value="ECO:0007669"/>
    <property type="project" value="TreeGrafter"/>
</dbReference>
<dbReference type="FunFam" id="3.40.50.10490:FF:000001">
    <property type="entry name" value="Glutamine--fructose-6-phosphate aminotransferase [isomerizing]"/>
    <property type="match status" value="1"/>
</dbReference>
<dbReference type="Proteomes" id="UP000652761">
    <property type="component" value="Unassembled WGS sequence"/>
</dbReference>
<accession>A0A843W5I2</accession>
<dbReference type="OrthoDB" id="15235at2759"/>
<organism evidence="12 13">
    <name type="scientific">Colocasia esculenta</name>
    <name type="common">Wild taro</name>
    <name type="synonym">Arum esculentum</name>
    <dbReference type="NCBI Taxonomy" id="4460"/>
    <lineage>
        <taxon>Eukaryota</taxon>
        <taxon>Viridiplantae</taxon>
        <taxon>Streptophyta</taxon>
        <taxon>Embryophyta</taxon>
        <taxon>Tracheophyta</taxon>
        <taxon>Spermatophyta</taxon>
        <taxon>Magnoliopsida</taxon>
        <taxon>Liliopsida</taxon>
        <taxon>Araceae</taxon>
        <taxon>Aroideae</taxon>
        <taxon>Colocasieae</taxon>
        <taxon>Colocasia</taxon>
    </lineage>
</organism>
<dbReference type="InterPro" id="IPR001347">
    <property type="entry name" value="SIS_dom"/>
</dbReference>
<dbReference type="PANTHER" id="PTHR10937">
    <property type="entry name" value="GLUCOSAMINE--FRUCTOSE-6-PHOSPHATE AMINOTRANSFERASE, ISOMERIZING"/>
    <property type="match status" value="1"/>
</dbReference>
<dbReference type="InterPro" id="IPR047084">
    <property type="entry name" value="GFAT_N"/>
</dbReference>
<comment type="caution">
    <text evidence="12">The sequence shown here is derived from an EMBL/GenBank/DDBJ whole genome shotgun (WGS) entry which is preliminary data.</text>
</comment>
<evidence type="ECO:0000256" key="8">
    <source>
        <dbReference type="SAM" id="MobiDB-lite"/>
    </source>
</evidence>
<dbReference type="InterPro" id="IPR046348">
    <property type="entry name" value="SIS_dom_sf"/>
</dbReference>
<dbReference type="EMBL" id="NMUH01002478">
    <property type="protein sequence ID" value="MQM00235.1"/>
    <property type="molecule type" value="Genomic_DNA"/>
</dbReference>
<evidence type="ECO:0000256" key="7">
    <source>
        <dbReference type="ARBA" id="ARBA00022962"/>
    </source>
</evidence>
<dbReference type="InterPro" id="IPR029055">
    <property type="entry name" value="Ntn_hydrolases_N"/>
</dbReference>
<dbReference type="InterPro" id="IPR035466">
    <property type="entry name" value="GlmS/AgaS_SIS"/>
</dbReference>
<dbReference type="GO" id="GO:0004360">
    <property type="term" value="F:glutamine-fructose-6-phosphate transaminase (isomerizing) activity"/>
    <property type="evidence" value="ECO:0007669"/>
    <property type="project" value="UniProtKB-EC"/>
</dbReference>
<dbReference type="Gene3D" id="3.60.20.10">
    <property type="entry name" value="Glutamine Phosphoribosylpyrophosphate, subunit 1, domain 1"/>
    <property type="match status" value="1"/>
</dbReference>
<keyword evidence="13" id="KW-1185">Reference proteome</keyword>
<comment type="catalytic activity">
    <reaction evidence="1">
        <text>D-fructose 6-phosphate + L-glutamine = D-glucosamine 6-phosphate + L-glutamate</text>
        <dbReference type="Rhea" id="RHEA:13237"/>
        <dbReference type="ChEBI" id="CHEBI:29985"/>
        <dbReference type="ChEBI" id="CHEBI:58359"/>
        <dbReference type="ChEBI" id="CHEBI:58725"/>
        <dbReference type="ChEBI" id="CHEBI:61527"/>
        <dbReference type="EC" id="2.6.1.16"/>
    </reaction>
</comment>
<dbReference type="GO" id="GO:0097367">
    <property type="term" value="F:carbohydrate derivative binding"/>
    <property type="evidence" value="ECO:0007669"/>
    <property type="project" value="InterPro"/>
</dbReference>
<dbReference type="FunFam" id="3.60.20.10:FF:000052">
    <property type="entry name" value="Glutamine--fructose-6-phosphate aminotransferase [isomerizing] 2"/>
    <property type="match status" value="1"/>
</dbReference>
<evidence type="ECO:0000256" key="9">
    <source>
        <dbReference type="SAM" id="Phobius"/>
    </source>
</evidence>
<dbReference type="PROSITE" id="PS51278">
    <property type="entry name" value="GATASE_TYPE_2"/>
    <property type="match status" value="1"/>
</dbReference>
<feature type="region of interest" description="Disordered" evidence="8">
    <location>
        <begin position="243"/>
        <end position="270"/>
    </location>
</feature>
<reference evidence="12" key="1">
    <citation type="submission" date="2017-07" db="EMBL/GenBank/DDBJ databases">
        <title>Taro Niue Genome Assembly and Annotation.</title>
        <authorList>
            <person name="Atibalentja N."/>
            <person name="Keating K."/>
            <person name="Fields C.J."/>
        </authorList>
    </citation>
    <scope>NUCLEOTIDE SEQUENCE</scope>
    <source>
        <strain evidence="12">Niue_2</strain>
        <tissue evidence="12">Leaf</tissue>
    </source>
</reference>
<evidence type="ECO:0000256" key="6">
    <source>
        <dbReference type="ARBA" id="ARBA00022737"/>
    </source>
</evidence>
<keyword evidence="6" id="KW-0677">Repeat</keyword>
<keyword evidence="4" id="KW-0032">Aminotransferase</keyword>
<dbReference type="NCBIfam" id="NF001484">
    <property type="entry name" value="PRK00331.1"/>
    <property type="match status" value="1"/>
</dbReference>
<dbReference type="PANTHER" id="PTHR10937:SF0">
    <property type="entry name" value="GLUTAMINE--FRUCTOSE-6-PHOSPHATE TRANSAMINASE (ISOMERIZING)"/>
    <property type="match status" value="1"/>
</dbReference>
<keyword evidence="9" id="KW-1133">Transmembrane helix</keyword>
<evidence type="ECO:0000256" key="5">
    <source>
        <dbReference type="ARBA" id="ARBA00022679"/>
    </source>
</evidence>
<dbReference type="NCBIfam" id="TIGR01135">
    <property type="entry name" value="glmS"/>
    <property type="match status" value="1"/>
</dbReference>
<dbReference type="InterPro" id="IPR017932">
    <property type="entry name" value="GATase_2_dom"/>
</dbReference>
<keyword evidence="9" id="KW-0812">Transmembrane</keyword>
<feature type="region of interest" description="Disordered" evidence="8">
    <location>
        <begin position="1"/>
        <end position="134"/>
    </location>
</feature>
<evidence type="ECO:0000256" key="4">
    <source>
        <dbReference type="ARBA" id="ARBA00022576"/>
    </source>
</evidence>
<dbReference type="InterPro" id="IPR005855">
    <property type="entry name" value="GFAT"/>
</dbReference>
<evidence type="ECO:0000256" key="2">
    <source>
        <dbReference type="ARBA" id="ARBA00004775"/>
    </source>
</evidence>
<evidence type="ECO:0000256" key="1">
    <source>
        <dbReference type="ARBA" id="ARBA00001031"/>
    </source>
</evidence>
<dbReference type="Pfam" id="PF01380">
    <property type="entry name" value="SIS"/>
    <property type="match status" value="2"/>
</dbReference>
<name>A0A843W5I2_COLES</name>
<feature type="domain" description="Glutamine amidotransferase type-2" evidence="10">
    <location>
        <begin position="201"/>
        <end position="525"/>
    </location>
</feature>
<feature type="domain" description="SIS" evidence="11">
    <location>
        <begin position="768"/>
        <end position="911"/>
    </location>
</feature>
<dbReference type="Gene3D" id="3.40.50.10490">
    <property type="entry name" value="Glucose-6-phosphate isomerase like protein, domain 1"/>
    <property type="match status" value="2"/>
</dbReference>
<feature type="transmembrane region" description="Helical" evidence="9">
    <location>
        <begin position="187"/>
        <end position="209"/>
    </location>
</feature>
<keyword evidence="5" id="KW-0808">Transferase</keyword>
<evidence type="ECO:0000259" key="10">
    <source>
        <dbReference type="PROSITE" id="PS51278"/>
    </source>
</evidence>
<protein>
    <recommendedName>
        <fullName evidence="3">glutamine--fructose-6-phosphate transaminase (isomerizing)</fullName>
        <ecNumber evidence="3">2.6.1.16</ecNumber>
    </recommendedName>
</protein>
<gene>
    <name evidence="12" type="ORF">Taro_032958</name>
</gene>
<dbReference type="CDD" id="cd00714">
    <property type="entry name" value="GFAT"/>
    <property type="match status" value="1"/>
</dbReference>
<feature type="compositionally biased region" description="Polar residues" evidence="8">
    <location>
        <begin position="98"/>
        <end position="107"/>
    </location>
</feature>
<evidence type="ECO:0000313" key="12">
    <source>
        <dbReference type="EMBL" id="MQM00235.1"/>
    </source>
</evidence>
<dbReference type="GO" id="GO:0006487">
    <property type="term" value="P:protein N-linked glycosylation"/>
    <property type="evidence" value="ECO:0007669"/>
    <property type="project" value="TreeGrafter"/>
</dbReference>
<feature type="compositionally biased region" description="Basic and acidic residues" evidence="8">
    <location>
        <begin position="40"/>
        <end position="56"/>
    </location>
</feature>
<dbReference type="SUPFAM" id="SSF53697">
    <property type="entry name" value="SIS domain"/>
    <property type="match status" value="1"/>
</dbReference>
<feature type="non-terminal residue" evidence="12">
    <location>
        <position position="921"/>
    </location>
</feature>
<dbReference type="PROSITE" id="PS51464">
    <property type="entry name" value="SIS"/>
    <property type="match status" value="2"/>
</dbReference>
<keyword evidence="7" id="KW-0315">Glutamine amidotransferase</keyword>
<dbReference type="CDD" id="cd05008">
    <property type="entry name" value="SIS_GlmS_GlmD_1"/>
    <property type="match status" value="1"/>
</dbReference>
<dbReference type="InterPro" id="IPR035490">
    <property type="entry name" value="GlmS/FrlB_SIS"/>
</dbReference>
<sequence length="921" mass="101157">RALLWEQIKGTGTDETNGDPATSDSTTPRAPRSKRGGSHHVNDTDDVRRDPSEIRFSKRASNPKTRSFVAKRVKPKSGRDDSVAVRSSSGSLLLHNPSAPTGKSSPIPSGRCGGGELHRGAAETGGGAEPERNCQRHPALTTATVSVPLDLAVPAAETRPRRDRAEREQGRRARWEWERARDRAEEAAAAAAAAVAVAAMCGIFAYLNYNVARERRYIMEVLFNGLRRLEYRGYDSSGIAIDSDLPPSPAAGKDGSALREGEAAGRSPYSARPPLVFRQEGKIESLVGSVYRETDVMDLNLEESFFVHAGIAHTRWATHGVPASRNSHPQTSGDWNEFLVVHNGIITNYEVWITSKLSTSSFFSPSCTSIYSNILTRFLYKLVIVLKETLIRHGFTFESDTDTEVIPKLAKFVFDKAHDEDGEVTFSQVVIEVMRQLEGAYALIFKSPHYPNELIACKRGSTLLLGVKELSEDMKNCMSFHDVKALTTNGKPKELFFSSDLCAIVEHTKNYLAIEDDEIVHIKDGSVSILKFDYGKEKPASVQRALSFLEMEVEQIKKGSYDHFMQKEIHEQPHSLTTTMRGRLRDKSVILGGLKDHLRTIRHSRRVVFIGCGTSYNAALAARPFLEELSGIPVTMENASDLLDREGPIYREDTAVFVSQSGETADTLLALEYALENGALCVGITNTVGSTLARKTHCGVHINAGCEIGVASTKAYTSQIVVMTMMALAIGDDRISTQFRRESIIDGLCSLPNVVREVLKLDGEMKDLAKSLIDVQSLLVFGRGYNYATALEGALKVKEVALMHTEGMLAGEMKHGPLALVDETLPIIVIATRDACFSKQQSVIQQLRARKGRLIVMCSKGDASLVSPGDSCRVIEVPQVADCLQPVVNIIPLQLLAYHLTVLRGYDVDQPRNLAKSVTTL</sequence>
<dbReference type="EC" id="2.6.1.16" evidence="3"/>
<keyword evidence="9" id="KW-0472">Membrane</keyword>